<protein>
    <submittedName>
        <fullName evidence="1">Uncharacterized protein</fullName>
    </submittedName>
</protein>
<sequence>MKNNFPIKINNIIKEMQNGLTPEVIANWYFIVQNRASQLCPKDLRGKIIIEQDPVLPMKFKLNISKRTIPFVIAAIDQSSSEMPYSTKLYFEKVHEIILQEFTKTNTSTR</sequence>
<organism evidence="1">
    <name type="scientific">uncultured marine thaumarchaeote KM3_31_E07</name>
    <dbReference type="NCBI Taxonomy" id="1456118"/>
    <lineage>
        <taxon>Archaea</taxon>
        <taxon>Nitrososphaerota</taxon>
        <taxon>environmental samples</taxon>
    </lineage>
</organism>
<name>A0A075GXD3_9ARCH</name>
<reference evidence="1" key="1">
    <citation type="journal article" date="2014" name="Genome Biol. Evol.">
        <title>Pangenome evidence for extensive interdomain horizontal transfer affecting lineage core and shell genes in uncultured planktonic thaumarchaeota and euryarchaeota.</title>
        <authorList>
            <person name="Deschamps P."/>
            <person name="Zivanovic Y."/>
            <person name="Moreira D."/>
            <person name="Rodriguez-Valera F."/>
            <person name="Lopez-Garcia P."/>
        </authorList>
    </citation>
    <scope>NUCLEOTIDE SEQUENCE</scope>
</reference>
<dbReference type="EMBL" id="KF900834">
    <property type="protein sequence ID" value="AIF08526.1"/>
    <property type="molecule type" value="Genomic_DNA"/>
</dbReference>
<evidence type="ECO:0000313" key="1">
    <source>
        <dbReference type="EMBL" id="AIF08526.1"/>
    </source>
</evidence>
<accession>A0A075GXD3</accession>
<proteinExistence type="predicted"/>
<dbReference type="AlphaFoldDB" id="A0A075GXD3"/>